<comment type="caution">
    <text evidence="9">The sequence shown here is derived from an EMBL/GenBank/DDBJ whole genome shotgun (WGS) entry which is preliminary data.</text>
</comment>
<keyword evidence="4 6" id="KW-0697">Rotamase</keyword>
<evidence type="ECO:0000256" key="5">
    <source>
        <dbReference type="ARBA" id="ARBA00023235"/>
    </source>
</evidence>
<dbReference type="EC" id="5.2.1.8" evidence="7"/>
<organism evidence="9 10">
    <name type="scientific">Deminuibacter soli</name>
    <dbReference type="NCBI Taxonomy" id="2291815"/>
    <lineage>
        <taxon>Bacteria</taxon>
        <taxon>Pseudomonadati</taxon>
        <taxon>Bacteroidota</taxon>
        <taxon>Chitinophagia</taxon>
        <taxon>Chitinophagales</taxon>
        <taxon>Chitinophagaceae</taxon>
        <taxon>Deminuibacter</taxon>
    </lineage>
</organism>
<evidence type="ECO:0000256" key="2">
    <source>
        <dbReference type="ARBA" id="ARBA00006577"/>
    </source>
</evidence>
<evidence type="ECO:0000313" key="9">
    <source>
        <dbReference type="EMBL" id="RFM27862.1"/>
    </source>
</evidence>
<dbReference type="PROSITE" id="PS50059">
    <property type="entry name" value="FKBP_PPIASE"/>
    <property type="match status" value="1"/>
</dbReference>
<dbReference type="PANTHER" id="PTHR43811:SF23">
    <property type="entry name" value="FKBP-TYPE 22 KDA PEPTIDYL-PROLYL CIS-TRANS ISOMERASE"/>
    <property type="match status" value="1"/>
</dbReference>
<dbReference type="Proteomes" id="UP000261284">
    <property type="component" value="Unassembled WGS sequence"/>
</dbReference>
<evidence type="ECO:0000256" key="1">
    <source>
        <dbReference type="ARBA" id="ARBA00000971"/>
    </source>
</evidence>
<dbReference type="GO" id="GO:0006457">
    <property type="term" value="P:protein folding"/>
    <property type="evidence" value="ECO:0007669"/>
    <property type="project" value="InterPro"/>
</dbReference>
<dbReference type="InterPro" id="IPR046357">
    <property type="entry name" value="PPIase_dom_sf"/>
</dbReference>
<evidence type="ECO:0000256" key="6">
    <source>
        <dbReference type="PROSITE-ProRule" id="PRU00277"/>
    </source>
</evidence>
<name>A0A3E1NIW5_9BACT</name>
<evidence type="ECO:0000313" key="10">
    <source>
        <dbReference type="Proteomes" id="UP000261284"/>
    </source>
</evidence>
<dbReference type="GO" id="GO:0003755">
    <property type="term" value="F:peptidyl-prolyl cis-trans isomerase activity"/>
    <property type="evidence" value="ECO:0007669"/>
    <property type="project" value="UniProtKB-UniRule"/>
</dbReference>
<keyword evidence="3" id="KW-0732">Signal</keyword>
<dbReference type="Gene3D" id="6.10.250.2970">
    <property type="match status" value="1"/>
</dbReference>
<evidence type="ECO:0000259" key="8">
    <source>
        <dbReference type="PROSITE" id="PS50059"/>
    </source>
</evidence>
<evidence type="ECO:0000256" key="4">
    <source>
        <dbReference type="ARBA" id="ARBA00023110"/>
    </source>
</evidence>
<dbReference type="EMBL" id="QTJU01000004">
    <property type="protein sequence ID" value="RFM27862.1"/>
    <property type="molecule type" value="Genomic_DNA"/>
</dbReference>
<dbReference type="InterPro" id="IPR001179">
    <property type="entry name" value="PPIase_FKBP_dom"/>
</dbReference>
<dbReference type="PANTHER" id="PTHR43811">
    <property type="entry name" value="FKBP-TYPE PEPTIDYL-PROLYL CIS-TRANS ISOMERASE FKPA"/>
    <property type="match status" value="1"/>
</dbReference>
<dbReference type="SUPFAM" id="SSF54534">
    <property type="entry name" value="FKBP-like"/>
    <property type="match status" value="1"/>
</dbReference>
<protein>
    <recommendedName>
        <fullName evidence="7">Peptidyl-prolyl cis-trans isomerase</fullName>
        <ecNumber evidence="7">5.2.1.8</ecNumber>
    </recommendedName>
</protein>
<keyword evidence="5 6" id="KW-0413">Isomerase</keyword>
<comment type="similarity">
    <text evidence="2 7">Belongs to the FKBP-type PPIase family.</text>
</comment>
<dbReference type="Gene3D" id="3.10.50.40">
    <property type="match status" value="1"/>
</dbReference>
<dbReference type="Pfam" id="PF00254">
    <property type="entry name" value="FKBP_C"/>
    <property type="match status" value="1"/>
</dbReference>
<comment type="catalytic activity">
    <reaction evidence="1 6 7">
        <text>[protein]-peptidylproline (omega=180) = [protein]-peptidylproline (omega=0)</text>
        <dbReference type="Rhea" id="RHEA:16237"/>
        <dbReference type="Rhea" id="RHEA-COMP:10747"/>
        <dbReference type="Rhea" id="RHEA-COMP:10748"/>
        <dbReference type="ChEBI" id="CHEBI:83833"/>
        <dbReference type="ChEBI" id="CHEBI:83834"/>
        <dbReference type="EC" id="5.2.1.8"/>
    </reaction>
</comment>
<accession>A0A3E1NIW5</accession>
<evidence type="ECO:0000256" key="3">
    <source>
        <dbReference type="ARBA" id="ARBA00022729"/>
    </source>
</evidence>
<gene>
    <name evidence="9" type="ORF">DXN05_14305</name>
</gene>
<feature type="domain" description="PPIase FKBP-type" evidence="8">
    <location>
        <begin position="58"/>
        <end position="144"/>
    </location>
</feature>
<keyword evidence="10" id="KW-1185">Reference proteome</keyword>
<dbReference type="OrthoDB" id="9814548at2"/>
<dbReference type="FunFam" id="3.10.50.40:FF:000045">
    <property type="entry name" value="Peptidyl-prolyl cis-trans isomerase"/>
    <property type="match status" value="1"/>
</dbReference>
<sequence length="144" mass="15461">MGIADKLFNMKAEKAAANLKAGEEFLASNKEKPGVVALPSGLQYEILTEGVGAKPTAAQTVTCHYHGTLIDGTVFDSSVQRGQPASFPLNMVIKGWTEGLQLMGVGSKWRFFIPPHLGYGDRQVSAQIGPNSTLIFDVELLGIR</sequence>
<evidence type="ECO:0000256" key="7">
    <source>
        <dbReference type="RuleBase" id="RU003915"/>
    </source>
</evidence>
<dbReference type="InterPro" id="IPR000774">
    <property type="entry name" value="PPIase_FKBP_N"/>
</dbReference>
<dbReference type="AlphaFoldDB" id="A0A3E1NIW5"/>
<reference evidence="9 10" key="1">
    <citation type="submission" date="2018-08" db="EMBL/GenBank/DDBJ databases">
        <title>Chitinophagaceae sp. K23C18032701, a novel bacterium isolated from forest soil.</title>
        <authorList>
            <person name="Wang C."/>
        </authorList>
    </citation>
    <scope>NUCLEOTIDE SEQUENCE [LARGE SCALE GENOMIC DNA]</scope>
    <source>
        <strain evidence="9 10">K23C18032701</strain>
    </source>
</reference>
<proteinExistence type="inferred from homology"/>
<dbReference type="RefSeq" id="WP_116847938.1">
    <property type="nucleotide sequence ID" value="NZ_QTJU01000004.1"/>
</dbReference>
<dbReference type="Pfam" id="PF01346">
    <property type="entry name" value="FKBP_N"/>
    <property type="match status" value="1"/>
</dbReference>